<gene>
    <name evidence="3" type="ORF">HFP15_01660</name>
</gene>
<dbReference type="Pfam" id="PF04909">
    <property type="entry name" value="Amidohydro_2"/>
    <property type="match status" value="1"/>
</dbReference>
<keyword evidence="1" id="KW-0456">Lyase</keyword>
<dbReference type="InterPro" id="IPR032466">
    <property type="entry name" value="Metal_Hydrolase"/>
</dbReference>
<evidence type="ECO:0000313" key="3">
    <source>
        <dbReference type="EMBL" id="NKQ51582.1"/>
    </source>
</evidence>
<dbReference type="InterPro" id="IPR032465">
    <property type="entry name" value="ACMSD"/>
</dbReference>
<evidence type="ECO:0000259" key="2">
    <source>
        <dbReference type="Pfam" id="PF04909"/>
    </source>
</evidence>
<keyword evidence="4" id="KW-1185">Reference proteome</keyword>
<organism evidence="3 4">
    <name type="scientific">Amycolatopsis acididurans</name>
    <dbReference type="NCBI Taxonomy" id="2724524"/>
    <lineage>
        <taxon>Bacteria</taxon>
        <taxon>Bacillati</taxon>
        <taxon>Actinomycetota</taxon>
        <taxon>Actinomycetes</taxon>
        <taxon>Pseudonocardiales</taxon>
        <taxon>Pseudonocardiaceae</taxon>
        <taxon>Amycolatopsis</taxon>
    </lineage>
</organism>
<sequence length="382" mass="43989">MTLAQVEDRIADTRLVPVRVVDNDVHPVPKNGQFGEYIPEPYRSKYFMKRRSGESITYDAPDYNEAKAMRMDTFPADGGFPGSDPAMAFRQVIMEAGCDIAILEPGSPDDIRPEIASARCTAINRWLDDQWLTGEGNWHGRWRGSICAAIEDPQGAAREIEYWAGHPFMAQVLIHAEPRPSWGDPKYDPVWQAATKHDITVACHLGRGSFENYPRPPVGWPSFNHDFMVTYSLLAANQVMSLIFDGVFERFPTLRIVLVEHAFTWILPLMWRMDAIYAARKGDLDTVRRKPSDYVREHIFFSTQPLDYPEDKLELTRAMEMMRADELLLFSSDYPHWTYDDPTWVLKHIPEKMRDAIMFENGIRLYKLPESLPALEGQKRVF</sequence>
<proteinExistence type="predicted"/>
<dbReference type="Gene3D" id="3.20.20.140">
    <property type="entry name" value="Metal-dependent hydrolases"/>
    <property type="match status" value="1"/>
</dbReference>
<name>A0ABX1IVU5_9PSEU</name>
<accession>A0ABX1IVU5</accession>
<dbReference type="PANTHER" id="PTHR21240:SF28">
    <property type="entry name" value="ISO-OROTATE DECARBOXYLASE (EUROFUNG)"/>
    <property type="match status" value="1"/>
</dbReference>
<dbReference type="RefSeq" id="WP_168510595.1">
    <property type="nucleotide sequence ID" value="NZ_JAAXLS010000001.1"/>
</dbReference>
<reference evidence="3 4" key="1">
    <citation type="submission" date="2020-04" db="EMBL/GenBank/DDBJ databases">
        <title>Novel species.</title>
        <authorList>
            <person name="Teo W.F.A."/>
            <person name="Lipun K."/>
            <person name="Srisuk N."/>
            <person name="Duangmal K."/>
        </authorList>
    </citation>
    <scope>NUCLEOTIDE SEQUENCE [LARGE SCALE GENOMIC DNA]</scope>
    <source>
        <strain evidence="3 4">K13G38</strain>
    </source>
</reference>
<dbReference type="PANTHER" id="PTHR21240">
    <property type="entry name" value="2-AMINO-3-CARBOXYLMUCONATE-6-SEMIALDEHYDE DECARBOXYLASE"/>
    <property type="match status" value="1"/>
</dbReference>
<dbReference type="InterPro" id="IPR006680">
    <property type="entry name" value="Amidohydro-rel"/>
</dbReference>
<comment type="caution">
    <text evidence="3">The sequence shown here is derived from an EMBL/GenBank/DDBJ whole genome shotgun (WGS) entry which is preliminary data.</text>
</comment>
<dbReference type="Proteomes" id="UP000715441">
    <property type="component" value="Unassembled WGS sequence"/>
</dbReference>
<dbReference type="SUPFAM" id="SSF51556">
    <property type="entry name" value="Metallo-dependent hydrolases"/>
    <property type="match status" value="1"/>
</dbReference>
<protein>
    <submittedName>
        <fullName evidence="3">Amidohydrolase</fullName>
    </submittedName>
</protein>
<evidence type="ECO:0000313" key="4">
    <source>
        <dbReference type="Proteomes" id="UP000715441"/>
    </source>
</evidence>
<dbReference type="EMBL" id="JAAXLS010000001">
    <property type="protein sequence ID" value="NKQ51582.1"/>
    <property type="molecule type" value="Genomic_DNA"/>
</dbReference>
<feature type="domain" description="Amidohydrolase-related" evidence="2">
    <location>
        <begin position="113"/>
        <end position="368"/>
    </location>
</feature>
<evidence type="ECO:0000256" key="1">
    <source>
        <dbReference type="ARBA" id="ARBA00023239"/>
    </source>
</evidence>